<dbReference type="PANTHER" id="PTHR23407:SF1">
    <property type="entry name" value="5-FORMYLTETRAHYDROFOLATE CYCLO-LIGASE"/>
    <property type="match status" value="1"/>
</dbReference>
<dbReference type="Gene3D" id="3.40.50.10420">
    <property type="entry name" value="NagB/RpiA/CoA transferase-like"/>
    <property type="match status" value="1"/>
</dbReference>
<evidence type="ECO:0000256" key="1">
    <source>
        <dbReference type="ARBA" id="ARBA00010638"/>
    </source>
</evidence>
<protein>
    <recommendedName>
        <fullName evidence="4">5-formyltetrahydrofolate cyclo-ligase</fullName>
        <ecNumber evidence="4">6.3.3.2</ecNumber>
    </recommendedName>
</protein>
<dbReference type="SUPFAM" id="SSF100950">
    <property type="entry name" value="NagB/RpiA/CoA transferase-like"/>
    <property type="match status" value="1"/>
</dbReference>
<keyword evidence="5" id="KW-0436">Ligase</keyword>
<comment type="similarity">
    <text evidence="1 4">Belongs to the 5-formyltetrahydrofolate cyclo-ligase family.</text>
</comment>
<proteinExistence type="inferred from homology"/>
<keyword evidence="2 4" id="KW-0547">Nucleotide-binding</keyword>
<dbReference type="GO" id="GO:0030272">
    <property type="term" value="F:5-formyltetrahydrofolate cyclo-ligase activity"/>
    <property type="evidence" value="ECO:0007669"/>
    <property type="project" value="UniProtKB-EC"/>
</dbReference>
<keyword evidence="6" id="KW-1185">Reference proteome</keyword>
<gene>
    <name evidence="5" type="ORF">K4H28_14865</name>
</gene>
<dbReference type="EC" id="6.3.3.2" evidence="4"/>
<dbReference type="NCBIfam" id="TIGR02727">
    <property type="entry name" value="MTHFS_bact"/>
    <property type="match status" value="1"/>
</dbReference>
<dbReference type="PANTHER" id="PTHR23407">
    <property type="entry name" value="ATPASE INHIBITOR/5-FORMYLTETRAHYDROFOLATE CYCLO-LIGASE"/>
    <property type="match status" value="1"/>
</dbReference>
<sequence>MITQKSQLRRQLRQSRAATSIADRQSAAWALTHYPPILQQLRRGKKIAFYVPVGSELSAWPLIFLALQRGCLVYLPVVPESGRKLHFVRLNQHAVWHVGAYDIPVPFNTEHCQARDLDTVFVPLLGFDESLARLGQGGGFYDTTFAFRRHRQSWKKPRLIGLAFECQRVPALPCEPWDLCLDGLATELSFYRPI</sequence>
<evidence type="ECO:0000256" key="2">
    <source>
        <dbReference type="ARBA" id="ARBA00022741"/>
    </source>
</evidence>
<evidence type="ECO:0000313" key="5">
    <source>
        <dbReference type="EMBL" id="QZA77541.1"/>
    </source>
</evidence>
<evidence type="ECO:0000256" key="3">
    <source>
        <dbReference type="ARBA" id="ARBA00022840"/>
    </source>
</evidence>
<keyword evidence="4" id="KW-0479">Metal-binding</keyword>
<dbReference type="InterPro" id="IPR037171">
    <property type="entry name" value="NagB/RpiA_transferase-like"/>
</dbReference>
<keyword evidence="3 4" id="KW-0067">ATP-binding</keyword>
<dbReference type="PIRSF" id="PIRSF006806">
    <property type="entry name" value="FTHF_cligase"/>
    <property type="match status" value="1"/>
</dbReference>
<dbReference type="Proteomes" id="UP000825679">
    <property type="component" value="Chromosome"/>
</dbReference>
<dbReference type="RefSeq" id="WP_221005922.1">
    <property type="nucleotide sequence ID" value="NZ_CP081150.1"/>
</dbReference>
<name>A0ABX8Z4Q2_9NEIS</name>
<evidence type="ECO:0000256" key="4">
    <source>
        <dbReference type="RuleBase" id="RU361279"/>
    </source>
</evidence>
<comment type="cofactor">
    <cofactor evidence="4">
        <name>Mg(2+)</name>
        <dbReference type="ChEBI" id="CHEBI:18420"/>
    </cofactor>
</comment>
<organism evidence="5 6">
    <name type="scientific">Deefgea tanakiae</name>
    <dbReference type="NCBI Taxonomy" id="2865840"/>
    <lineage>
        <taxon>Bacteria</taxon>
        <taxon>Pseudomonadati</taxon>
        <taxon>Pseudomonadota</taxon>
        <taxon>Betaproteobacteria</taxon>
        <taxon>Neisseriales</taxon>
        <taxon>Chitinibacteraceae</taxon>
        <taxon>Deefgea</taxon>
    </lineage>
</organism>
<keyword evidence="4" id="KW-0460">Magnesium</keyword>
<comment type="catalytic activity">
    <reaction evidence="4">
        <text>(6S)-5-formyl-5,6,7,8-tetrahydrofolate + ATP = (6R)-5,10-methenyltetrahydrofolate + ADP + phosphate</text>
        <dbReference type="Rhea" id="RHEA:10488"/>
        <dbReference type="ChEBI" id="CHEBI:30616"/>
        <dbReference type="ChEBI" id="CHEBI:43474"/>
        <dbReference type="ChEBI" id="CHEBI:57455"/>
        <dbReference type="ChEBI" id="CHEBI:57457"/>
        <dbReference type="ChEBI" id="CHEBI:456216"/>
        <dbReference type="EC" id="6.3.3.2"/>
    </reaction>
</comment>
<accession>A0ABX8Z4Q2</accession>
<dbReference type="InterPro" id="IPR002698">
    <property type="entry name" value="FTHF_cligase"/>
</dbReference>
<dbReference type="Pfam" id="PF01812">
    <property type="entry name" value="5-FTHF_cyc-lig"/>
    <property type="match status" value="1"/>
</dbReference>
<reference evidence="5 6" key="1">
    <citation type="submission" date="2021-08" db="EMBL/GenBank/DDBJ databases">
        <title>complete genome sequencing of Deefgea sp. D25.</title>
        <authorList>
            <person name="Bae J.-W."/>
            <person name="Gim D.-H."/>
        </authorList>
    </citation>
    <scope>NUCLEOTIDE SEQUENCE [LARGE SCALE GENOMIC DNA]</scope>
    <source>
        <strain evidence="5 6">D25</strain>
    </source>
</reference>
<evidence type="ECO:0000313" key="6">
    <source>
        <dbReference type="Proteomes" id="UP000825679"/>
    </source>
</evidence>
<dbReference type="InterPro" id="IPR024185">
    <property type="entry name" value="FTHF_cligase-like_sf"/>
</dbReference>
<dbReference type="EMBL" id="CP081150">
    <property type="protein sequence ID" value="QZA77541.1"/>
    <property type="molecule type" value="Genomic_DNA"/>
</dbReference>